<dbReference type="Proteomes" id="UP001157355">
    <property type="component" value="Unassembled WGS sequence"/>
</dbReference>
<keyword evidence="2" id="KW-0560">Oxidoreductase</keyword>
<reference evidence="5 6" key="1">
    <citation type="journal article" date="2014" name="Int. J. Syst. Evol. Microbiol.">
        <title>Complete genome sequence of Corynebacterium casei LMG S-19264T (=DSM 44701T), isolated from a smear-ripened cheese.</title>
        <authorList>
            <consortium name="US DOE Joint Genome Institute (JGI-PGF)"/>
            <person name="Walter F."/>
            <person name="Albersmeier A."/>
            <person name="Kalinowski J."/>
            <person name="Ruckert C."/>
        </authorList>
    </citation>
    <scope>NUCLEOTIDE SEQUENCE [LARGE SCALE GENOMIC DNA]</scope>
    <source>
        <strain evidence="5 6">NBRC 111766</strain>
    </source>
</reference>
<evidence type="ECO:0000256" key="1">
    <source>
        <dbReference type="ARBA" id="ARBA00005525"/>
    </source>
</evidence>
<evidence type="ECO:0000313" key="5">
    <source>
        <dbReference type="EMBL" id="GLS85778.1"/>
    </source>
</evidence>
<protein>
    <submittedName>
        <fullName evidence="5">Pyrroline-5-carboxylate reductase</fullName>
    </submittedName>
</protein>
<dbReference type="Pfam" id="PF03807">
    <property type="entry name" value="F420_oxidored"/>
    <property type="match status" value="1"/>
</dbReference>
<comment type="similarity">
    <text evidence="1">Belongs to the pyrroline-5-carboxylate reductase family.</text>
</comment>
<sequence>MKIGLLGVGHLAEYLVQGASRADPAAVEFVLSPRSGAKAARLAETYRCAVAESNQAVVDQCDLVLVCLPAAEGLSVLQGLRFRDGQSVCSAMAGALIAPLRAAVAPAQAFCAMMPGFANAFSAGPSLLYPGDVEWQAFLALLGPVHCFAEAEAFETAAVFGAMSGASIYFLRHLVRWYERQGLEPGMARALVAETLRGNAEVLLQSDLGLDAIAVGVTTPGGITEQLVGILDSRGALLAWDQAMDAVLSRMVPGR</sequence>
<feature type="domain" description="Pyrroline-5-carboxylate reductase dimerisation" evidence="4">
    <location>
        <begin position="157"/>
        <end position="250"/>
    </location>
</feature>
<dbReference type="Gene3D" id="1.10.3730.10">
    <property type="entry name" value="ProC C-terminal domain-like"/>
    <property type="match status" value="1"/>
</dbReference>
<proteinExistence type="inferred from homology"/>
<evidence type="ECO:0000256" key="2">
    <source>
        <dbReference type="ARBA" id="ARBA00023002"/>
    </source>
</evidence>
<dbReference type="SUPFAM" id="SSF48179">
    <property type="entry name" value="6-phosphogluconate dehydrogenase C-terminal domain-like"/>
    <property type="match status" value="1"/>
</dbReference>
<dbReference type="RefSeq" id="WP_284324000.1">
    <property type="nucleotide sequence ID" value="NZ_BSPP01000004.1"/>
</dbReference>
<dbReference type="SUPFAM" id="SSF51735">
    <property type="entry name" value="NAD(P)-binding Rossmann-fold domains"/>
    <property type="match status" value="1"/>
</dbReference>
<name>A0AA37TU50_9RHOB</name>
<comment type="caution">
    <text evidence="5">The sequence shown here is derived from an EMBL/GenBank/DDBJ whole genome shotgun (WGS) entry which is preliminary data.</text>
</comment>
<dbReference type="InterPro" id="IPR028939">
    <property type="entry name" value="P5C_Rdtase_cat_N"/>
</dbReference>
<dbReference type="GO" id="GO:0004735">
    <property type="term" value="F:pyrroline-5-carboxylate reductase activity"/>
    <property type="evidence" value="ECO:0007669"/>
    <property type="project" value="TreeGrafter"/>
</dbReference>
<dbReference type="InterPro" id="IPR036291">
    <property type="entry name" value="NAD(P)-bd_dom_sf"/>
</dbReference>
<evidence type="ECO:0000259" key="3">
    <source>
        <dbReference type="Pfam" id="PF03807"/>
    </source>
</evidence>
<organism evidence="5 6">
    <name type="scientific">Cypionkella aquatica</name>
    <dbReference type="NCBI Taxonomy" id="1756042"/>
    <lineage>
        <taxon>Bacteria</taxon>
        <taxon>Pseudomonadati</taxon>
        <taxon>Pseudomonadota</taxon>
        <taxon>Alphaproteobacteria</taxon>
        <taxon>Rhodobacterales</taxon>
        <taxon>Paracoccaceae</taxon>
        <taxon>Cypionkella</taxon>
    </lineage>
</organism>
<dbReference type="InterPro" id="IPR029036">
    <property type="entry name" value="P5CR_dimer"/>
</dbReference>
<evidence type="ECO:0000259" key="4">
    <source>
        <dbReference type="Pfam" id="PF14748"/>
    </source>
</evidence>
<gene>
    <name evidence="5" type="primary">proC_1</name>
    <name evidence="5" type="ORF">GCM10010873_07520</name>
</gene>
<dbReference type="EMBL" id="BSPP01000004">
    <property type="protein sequence ID" value="GLS85778.1"/>
    <property type="molecule type" value="Genomic_DNA"/>
</dbReference>
<accession>A0AA37TU50</accession>
<dbReference type="AlphaFoldDB" id="A0AA37TU50"/>
<feature type="domain" description="Pyrroline-5-carboxylate reductase catalytic N-terminal" evidence="3">
    <location>
        <begin position="2"/>
        <end position="94"/>
    </location>
</feature>
<dbReference type="InterPro" id="IPR008927">
    <property type="entry name" value="6-PGluconate_DH-like_C_sf"/>
</dbReference>
<dbReference type="Gene3D" id="3.40.50.720">
    <property type="entry name" value="NAD(P)-binding Rossmann-like Domain"/>
    <property type="match status" value="1"/>
</dbReference>
<dbReference type="PANTHER" id="PTHR11645:SF0">
    <property type="entry name" value="PYRROLINE-5-CARBOXYLATE REDUCTASE 3"/>
    <property type="match status" value="1"/>
</dbReference>
<dbReference type="Pfam" id="PF14748">
    <property type="entry name" value="P5CR_dimer"/>
    <property type="match status" value="1"/>
</dbReference>
<keyword evidence="6" id="KW-1185">Reference proteome</keyword>
<dbReference type="PANTHER" id="PTHR11645">
    <property type="entry name" value="PYRROLINE-5-CARBOXYLATE REDUCTASE"/>
    <property type="match status" value="1"/>
</dbReference>
<dbReference type="GO" id="GO:0055129">
    <property type="term" value="P:L-proline biosynthetic process"/>
    <property type="evidence" value="ECO:0007669"/>
    <property type="project" value="TreeGrafter"/>
</dbReference>
<evidence type="ECO:0000313" key="6">
    <source>
        <dbReference type="Proteomes" id="UP001157355"/>
    </source>
</evidence>